<evidence type="ECO:0000256" key="6">
    <source>
        <dbReference type="ARBA" id="ARBA00043884"/>
    </source>
</evidence>
<keyword evidence="5" id="KW-0665">Pyrimidine biosynthesis</keyword>
<dbReference type="GO" id="GO:0044205">
    <property type="term" value="P:'de novo' UMP biosynthetic process"/>
    <property type="evidence" value="ECO:0007669"/>
    <property type="project" value="UniProtKB-UniPathway"/>
</dbReference>
<accession>A0A3B0VNK0</accession>
<dbReference type="InterPro" id="IPR036901">
    <property type="entry name" value="Asp/Orn_carbamoylTrfase_sf"/>
</dbReference>
<dbReference type="PANTHER" id="PTHR45753:SF6">
    <property type="entry name" value="ASPARTATE CARBAMOYLTRANSFERASE"/>
    <property type="match status" value="1"/>
</dbReference>
<comment type="catalytic activity">
    <reaction evidence="7">
        <text>carbamoyl phosphate + L-aspartate = N-carbamoyl-L-aspartate + phosphate + H(+)</text>
        <dbReference type="Rhea" id="RHEA:20013"/>
        <dbReference type="ChEBI" id="CHEBI:15378"/>
        <dbReference type="ChEBI" id="CHEBI:29991"/>
        <dbReference type="ChEBI" id="CHEBI:32814"/>
        <dbReference type="ChEBI" id="CHEBI:43474"/>
        <dbReference type="ChEBI" id="CHEBI:58228"/>
        <dbReference type="EC" id="2.1.3.2"/>
    </reaction>
</comment>
<evidence type="ECO:0000256" key="2">
    <source>
        <dbReference type="ARBA" id="ARBA00008896"/>
    </source>
</evidence>
<dbReference type="UniPathway" id="UPA00070">
    <property type="reaction ID" value="UER00116"/>
</dbReference>
<dbReference type="InterPro" id="IPR006131">
    <property type="entry name" value="Asp_carbamoyltransf_Asp/Orn-bd"/>
</dbReference>
<dbReference type="PRINTS" id="PR00100">
    <property type="entry name" value="AOTCASE"/>
</dbReference>
<organism evidence="10">
    <name type="scientific">hydrothermal vent metagenome</name>
    <dbReference type="NCBI Taxonomy" id="652676"/>
    <lineage>
        <taxon>unclassified sequences</taxon>
        <taxon>metagenomes</taxon>
        <taxon>ecological metagenomes</taxon>
    </lineage>
</organism>
<evidence type="ECO:0000256" key="3">
    <source>
        <dbReference type="ARBA" id="ARBA00013008"/>
    </source>
</evidence>
<dbReference type="PRINTS" id="PR00101">
    <property type="entry name" value="ATCASE"/>
</dbReference>
<dbReference type="GO" id="GO:0005829">
    <property type="term" value="C:cytosol"/>
    <property type="evidence" value="ECO:0007669"/>
    <property type="project" value="TreeGrafter"/>
</dbReference>
<gene>
    <name evidence="10" type="ORF">MNBD_GAMMA03-2043</name>
</gene>
<comment type="function">
    <text evidence="6">Catalyzes the condensation of carbamoyl phosphate and aspartate to form carbamoyl aspartate and inorganic phosphate, the committed step in the de novo pyrimidine nucleotide biosynthesis pathway.</text>
</comment>
<evidence type="ECO:0000259" key="8">
    <source>
        <dbReference type="Pfam" id="PF00185"/>
    </source>
</evidence>
<dbReference type="Pfam" id="PF00185">
    <property type="entry name" value="OTCace"/>
    <property type="match status" value="1"/>
</dbReference>
<dbReference type="InterPro" id="IPR006130">
    <property type="entry name" value="Asp/Orn_carbamoylTrfase"/>
</dbReference>
<dbReference type="EC" id="2.1.3.2" evidence="3"/>
<keyword evidence="4 10" id="KW-0808">Transferase</keyword>
<comment type="pathway">
    <text evidence="1">Pyrimidine metabolism; UMP biosynthesis via de novo pathway; (S)-dihydroorotate from bicarbonate: step 2/3.</text>
</comment>
<feature type="domain" description="Aspartate/ornithine carbamoyltransferase Asp/Orn-binding" evidence="8">
    <location>
        <begin position="171"/>
        <end position="317"/>
    </location>
</feature>
<evidence type="ECO:0000256" key="7">
    <source>
        <dbReference type="ARBA" id="ARBA00048859"/>
    </source>
</evidence>
<dbReference type="SUPFAM" id="SSF53671">
    <property type="entry name" value="Aspartate/ornithine carbamoyltransferase"/>
    <property type="match status" value="1"/>
</dbReference>
<dbReference type="AlphaFoldDB" id="A0A3B0VNK0"/>
<feature type="domain" description="Aspartate/ornithine carbamoyltransferase carbamoyl-P binding" evidence="9">
    <location>
        <begin position="20"/>
        <end position="163"/>
    </location>
</feature>
<dbReference type="GO" id="GO:0004070">
    <property type="term" value="F:aspartate carbamoyltransferase activity"/>
    <property type="evidence" value="ECO:0007669"/>
    <property type="project" value="UniProtKB-EC"/>
</dbReference>
<dbReference type="PROSITE" id="PS00097">
    <property type="entry name" value="CARBAMOYLTRANSFERASE"/>
    <property type="match status" value="1"/>
</dbReference>
<dbReference type="GO" id="GO:0006520">
    <property type="term" value="P:amino acid metabolic process"/>
    <property type="evidence" value="ECO:0007669"/>
    <property type="project" value="InterPro"/>
</dbReference>
<dbReference type="NCBIfam" id="NF002032">
    <property type="entry name" value="PRK00856.1"/>
    <property type="match status" value="1"/>
</dbReference>
<evidence type="ECO:0000256" key="1">
    <source>
        <dbReference type="ARBA" id="ARBA00004852"/>
    </source>
</evidence>
<dbReference type="EMBL" id="UOFC01000042">
    <property type="protein sequence ID" value="VAW45095.1"/>
    <property type="molecule type" value="Genomic_DNA"/>
</dbReference>
<sequence length="349" mass="38889">MIARLSSPNIQLNELGKLHHFLTLEGLKQHHLVEILDTTESFINPNTNEIKKIPLLRGKSIMNLFFEPSTRTRTTFEIAEKRLSADVSSLDIQTSATKKGESLLDTLWNLQAMQADMFVIRHAQSGAAQFFAQHVDPDVHVLNAGDGQHAHPTQAMLDMFTIRKHKGDIFDLKIAIVGDVQHSRVVRSQIQALSILEAREIRVVGPKTLMPENPEALGVHIYHNMEEGIAGVDVIIMVRLQNERMTSALIPSEKEFFKLYGLTEAHLALAKPDAIVMHPGPINRGVEIESAVADGSQSVILEQVTYGIAVRMAVMSIIMSNAAQLNQYKAEQVTQTEQTVQETPQERKT</sequence>
<dbReference type="Pfam" id="PF02729">
    <property type="entry name" value="OTCace_N"/>
    <property type="match status" value="1"/>
</dbReference>
<dbReference type="InterPro" id="IPR006132">
    <property type="entry name" value="Asp/Orn_carbamoyltranf_P-bd"/>
</dbReference>
<protein>
    <recommendedName>
        <fullName evidence="3">aspartate carbamoyltransferase</fullName>
        <ecNumber evidence="3">2.1.3.2</ecNumber>
    </recommendedName>
</protein>
<evidence type="ECO:0000256" key="5">
    <source>
        <dbReference type="ARBA" id="ARBA00022975"/>
    </source>
</evidence>
<dbReference type="GO" id="GO:0016597">
    <property type="term" value="F:amino acid binding"/>
    <property type="evidence" value="ECO:0007669"/>
    <property type="project" value="InterPro"/>
</dbReference>
<dbReference type="PANTHER" id="PTHR45753">
    <property type="entry name" value="ORNITHINE CARBAMOYLTRANSFERASE, MITOCHONDRIAL"/>
    <property type="match status" value="1"/>
</dbReference>
<dbReference type="InterPro" id="IPR002082">
    <property type="entry name" value="Asp_carbamoyltransf"/>
</dbReference>
<evidence type="ECO:0000313" key="10">
    <source>
        <dbReference type="EMBL" id="VAW45095.1"/>
    </source>
</evidence>
<evidence type="ECO:0000256" key="4">
    <source>
        <dbReference type="ARBA" id="ARBA00022679"/>
    </source>
</evidence>
<reference evidence="10" key="1">
    <citation type="submission" date="2018-06" db="EMBL/GenBank/DDBJ databases">
        <authorList>
            <person name="Zhirakovskaya E."/>
        </authorList>
    </citation>
    <scope>NUCLEOTIDE SEQUENCE</scope>
</reference>
<proteinExistence type="inferred from homology"/>
<dbReference type="NCBIfam" id="TIGR00670">
    <property type="entry name" value="asp_carb_tr"/>
    <property type="match status" value="1"/>
</dbReference>
<dbReference type="FunFam" id="3.40.50.1370:FF:000007">
    <property type="entry name" value="Aspartate carbamoyltransferase"/>
    <property type="match status" value="1"/>
</dbReference>
<name>A0A3B0VNK0_9ZZZZ</name>
<comment type="similarity">
    <text evidence="2">Belongs to the aspartate/ornithine carbamoyltransferase superfamily. ATCase family.</text>
</comment>
<dbReference type="HAMAP" id="MF_00001">
    <property type="entry name" value="Asp_carb_tr"/>
    <property type="match status" value="1"/>
</dbReference>
<dbReference type="Gene3D" id="3.40.50.1370">
    <property type="entry name" value="Aspartate/ornithine carbamoyltransferase"/>
    <property type="match status" value="2"/>
</dbReference>
<dbReference type="GO" id="GO:0006207">
    <property type="term" value="P:'de novo' pyrimidine nucleobase biosynthetic process"/>
    <property type="evidence" value="ECO:0007669"/>
    <property type="project" value="InterPro"/>
</dbReference>
<evidence type="ECO:0000259" key="9">
    <source>
        <dbReference type="Pfam" id="PF02729"/>
    </source>
</evidence>